<keyword evidence="9" id="KW-0999">Mitochondrion inner membrane</keyword>
<organism evidence="17 18">
    <name type="scientific">Sphagnum troendelagicum</name>
    <dbReference type="NCBI Taxonomy" id="128251"/>
    <lineage>
        <taxon>Eukaryota</taxon>
        <taxon>Viridiplantae</taxon>
        <taxon>Streptophyta</taxon>
        <taxon>Embryophyta</taxon>
        <taxon>Bryophyta</taxon>
        <taxon>Sphagnophytina</taxon>
        <taxon>Sphagnopsida</taxon>
        <taxon>Sphagnales</taxon>
        <taxon>Sphagnaceae</taxon>
        <taxon>Sphagnum</taxon>
    </lineage>
</organism>
<comment type="subcellular location">
    <subcellularLocation>
        <location evidence="2">Mitochondrion inner membrane</location>
        <topology evidence="2">Peripheral membrane protein</topology>
        <orientation evidence="2">Matrix side</orientation>
    </subcellularLocation>
</comment>
<dbReference type="Proteomes" id="UP001497512">
    <property type="component" value="Chromosome 10"/>
</dbReference>
<comment type="subunit">
    <text evidence="4">Mammalian complex I is composed of 45 different subunits.</text>
</comment>
<evidence type="ECO:0000256" key="9">
    <source>
        <dbReference type="ARBA" id="ARBA00022792"/>
    </source>
</evidence>
<evidence type="ECO:0000256" key="5">
    <source>
        <dbReference type="ARBA" id="ARBA00018684"/>
    </source>
</evidence>
<keyword evidence="7" id="KW-0597">Phosphoprotein</keyword>
<keyword evidence="6" id="KW-0813">Transport</keyword>
<name>A0ABP0TDK8_9BRYO</name>
<dbReference type="EMBL" id="OZ019902">
    <property type="protein sequence ID" value="CAK9193948.1"/>
    <property type="molecule type" value="Genomic_DNA"/>
</dbReference>
<evidence type="ECO:0000256" key="7">
    <source>
        <dbReference type="ARBA" id="ARBA00022553"/>
    </source>
</evidence>
<evidence type="ECO:0000313" key="18">
    <source>
        <dbReference type="Proteomes" id="UP001497512"/>
    </source>
</evidence>
<dbReference type="CDD" id="cd20263">
    <property type="entry name" value="Complex1_LYR_NDUFB9_LYRM3"/>
    <property type="match status" value="1"/>
</dbReference>
<evidence type="ECO:0000256" key="4">
    <source>
        <dbReference type="ARBA" id="ARBA00011790"/>
    </source>
</evidence>
<evidence type="ECO:0000256" key="8">
    <source>
        <dbReference type="ARBA" id="ARBA00022660"/>
    </source>
</evidence>
<evidence type="ECO:0000256" key="1">
    <source>
        <dbReference type="ARBA" id="ARBA00002920"/>
    </source>
</evidence>
<dbReference type="PANTHER" id="PTHR12868:SF0">
    <property type="entry name" value="NADH DEHYDROGENASE [UBIQUINONE] 1 BETA SUBCOMPLEX SUBUNIT 9"/>
    <property type="match status" value="1"/>
</dbReference>
<proteinExistence type="inferred from homology"/>
<protein>
    <recommendedName>
        <fullName evidence="5">NADH dehydrogenase [ubiquinone] 1 beta subcomplex subunit 9</fullName>
    </recommendedName>
    <alternativeName>
        <fullName evidence="14">Complex I-B22</fullName>
    </alternativeName>
    <alternativeName>
        <fullName evidence="15">NADH-ubiquinone oxidoreductase B22 subunit</fullName>
    </alternativeName>
</protein>
<keyword evidence="10" id="KW-0249">Electron transport</keyword>
<evidence type="ECO:0000256" key="11">
    <source>
        <dbReference type="ARBA" id="ARBA00022990"/>
    </source>
</evidence>
<reference evidence="17" key="1">
    <citation type="submission" date="2024-02" db="EMBL/GenBank/DDBJ databases">
        <authorList>
            <consortium name="ELIXIR-Norway"/>
            <consortium name="Elixir Norway"/>
        </authorList>
    </citation>
    <scope>NUCLEOTIDE SEQUENCE</scope>
</reference>
<evidence type="ECO:0000259" key="16">
    <source>
        <dbReference type="Pfam" id="PF05347"/>
    </source>
</evidence>
<evidence type="ECO:0000256" key="15">
    <source>
        <dbReference type="ARBA" id="ARBA00032528"/>
    </source>
</evidence>
<keyword evidence="18" id="KW-1185">Reference proteome</keyword>
<evidence type="ECO:0000256" key="10">
    <source>
        <dbReference type="ARBA" id="ARBA00022982"/>
    </source>
</evidence>
<keyword evidence="13" id="KW-0472">Membrane</keyword>
<keyword evidence="8" id="KW-0679">Respiratory chain</keyword>
<keyword evidence="12" id="KW-0496">Mitochondrion</keyword>
<dbReference type="Pfam" id="PF05347">
    <property type="entry name" value="Complex1_LYR"/>
    <property type="match status" value="1"/>
</dbReference>
<gene>
    <name evidence="17" type="ORF">CSSPTR1EN2_LOCUS2281</name>
</gene>
<comment type="function">
    <text evidence="1">Accessory subunit of the mitochondrial membrane respiratory chain NADH dehydrogenase (Complex I), that is believed to be not involved in catalysis. Complex I functions in the transfer of electrons from NADH to the respiratory chain. The immediate electron acceptor for the enzyme is believed to be ubiquinone.</text>
</comment>
<evidence type="ECO:0000256" key="12">
    <source>
        <dbReference type="ARBA" id="ARBA00023128"/>
    </source>
</evidence>
<evidence type="ECO:0000256" key="13">
    <source>
        <dbReference type="ARBA" id="ARBA00023136"/>
    </source>
</evidence>
<sequence length="114" mass="13328">MSAAAIAERRFLQQQRCRILYRKSLKCVLDWAVHRDIFYIEAEKTRLQFEANRDVQNLETIDRLLFEGEARLAKFQHPDPYIVPWCPGGSKYARNPPVPPVIEVVNDFGRESSH</sequence>
<evidence type="ECO:0000256" key="2">
    <source>
        <dbReference type="ARBA" id="ARBA00004443"/>
    </source>
</evidence>
<dbReference type="InterPro" id="IPR033034">
    <property type="entry name" value="NDUFB9"/>
</dbReference>
<evidence type="ECO:0000256" key="6">
    <source>
        <dbReference type="ARBA" id="ARBA00022448"/>
    </source>
</evidence>
<dbReference type="InterPro" id="IPR045292">
    <property type="entry name" value="Complex1_LYR_NDUFB9_LYRM3"/>
</dbReference>
<dbReference type="PANTHER" id="PTHR12868">
    <property type="entry name" value="NADH-UBIQUINONE OXIDOREDUCTASE B22 SUBUNIT"/>
    <property type="match status" value="1"/>
</dbReference>
<accession>A0ABP0TDK8</accession>
<feature type="domain" description="Complex 1 LYR protein" evidence="16">
    <location>
        <begin position="15"/>
        <end position="72"/>
    </location>
</feature>
<comment type="similarity">
    <text evidence="3">Belongs to the complex I LYR family.</text>
</comment>
<evidence type="ECO:0000256" key="3">
    <source>
        <dbReference type="ARBA" id="ARBA00009508"/>
    </source>
</evidence>
<evidence type="ECO:0000313" key="17">
    <source>
        <dbReference type="EMBL" id="CAK9193948.1"/>
    </source>
</evidence>
<keyword evidence="11" id="KW-0007">Acetylation</keyword>
<dbReference type="InterPro" id="IPR008011">
    <property type="entry name" value="Complex1_LYR_dom"/>
</dbReference>
<evidence type="ECO:0000256" key="14">
    <source>
        <dbReference type="ARBA" id="ARBA00030192"/>
    </source>
</evidence>